<evidence type="ECO:0000313" key="3">
    <source>
        <dbReference type="Proteomes" id="UP001283341"/>
    </source>
</evidence>
<dbReference type="Proteomes" id="UP001283341">
    <property type="component" value="Unassembled WGS sequence"/>
</dbReference>
<reference evidence="2" key="2">
    <citation type="submission" date="2023-06" db="EMBL/GenBank/DDBJ databases">
        <authorList>
            <consortium name="Lawrence Berkeley National Laboratory"/>
            <person name="Haridas S."/>
            <person name="Hensen N."/>
            <person name="Bonometti L."/>
            <person name="Westerberg I."/>
            <person name="Brannstrom I.O."/>
            <person name="Guillou S."/>
            <person name="Cros-Aarteil S."/>
            <person name="Calhoun S."/>
            <person name="Kuo A."/>
            <person name="Mondo S."/>
            <person name="Pangilinan J."/>
            <person name="Riley R."/>
            <person name="Labutti K."/>
            <person name="Andreopoulos B."/>
            <person name="Lipzen A."/>
            <person name="Chen C."/>
            <person name="Yanf M."/>
            <person name="Daum C."/>
            <person name="Ng V."/>
            <person name="Clum A."/>
            <person name="Steindorff A."/>
            <person name="Ohm R."/>
            <person name="Martin F."/>
            <person name="Silar P."/>
            <person name="Natvig D."/>
            <person name="Lalanne C."/>
            <person name="Gautier V."/>
            <person name="Ament-Velasquez S.L."/>
            <person name="Kruys A."/>
            <person name="Hutchinson M.I."/>
            <person name="Powell A.J."/>
            <person name="Barry K."/>
            <person name="Miller A.N."/>
            <person name="Grigoriev I.V."/>
            <person name="Debuchy R."/>
            <person name="Gladieux P."/>
            <person name="Thoren M.H."/>
            <person name="Johannesson H."/>
        </authorList>
    </citation>
    <scope>NUCLEOTIDE SEQUENCE</scope>
    <source>
        <strain evidence="2">CBS 118394</strain>
    </source>
</reference>
<name>A0AAE0HWK3_9PEZI</name>
<sequence>MTIPYRSRPFLASLGRLPGLEVTALDGLSSSQQDAIIAATSKICRKLMEDLGVRWKPQPADSALRKRTIDWIKNELEPIVGPASNRLLLSTDVGVTYTERVYEGGDFETCVAMVKYVSLAIYLDDVIDKNASMAKEAEGFLFNALAAPKDAYMPQTTPDPGNRDNNRLWLDQYRQVSVNLARHMSDPFVSNMLLHSCTLYIEGCALEYHIQRDQEKYFLVRDSAAERARDDAEKLARDRGLDIPLPLDTDRQRVVVVGHESSSPSPPPENDEKIPSSDSSVDDGNVAQQLDDNYLVPHGWPLWLRERSAVAETFAITSFCCAPDGVTLPTYLWVTAIPELRSIILSINDVLSFAKELLANDTTSSLAVLTKERRLLGVPGTARDGGWCLGDSFEEVVGKILVAGARINRLLRPSVQGVRYDSQGRVYGLSELAAMLKDTEGVVEKEDVYKALALRLWETHQRGYVAWHFQSPRYRAHELFDWVRETMGEGEKEAGPEWLVGAFREV</sequence>
<accession>A0AAE0HWK3</accession>
<dbReference type="AlphaFoldDB" id="A0AAE0HWK3"/>
<protein>
    <submittedName>
        <fullName evidence="2">Uncharacterized protein</fullName>
    </submittedName>
</protein>
<dbReference type="Gene3D" id="1.10.600.10">
    <property type="entry name" value="Farnesyl Diphosphate Synthase"/>
    <property type="match status" value="1"/>
</dbReference>
<reference evidence="2" key="1">
    <citation type="journal article" date="2023" name="Mol. Phylogenet. Evol.">
        <title>Genome-scale phylogeny and comparative genomics of the fungal order Sordariales.</title>
        <authorList>
            <person name="Hensen N."/>
            <person name="Bonometti L."/>
            <person name="Westerberg I."/>
            <person name="Brannstrom I.O."/>
            <person name="Guillou S."/>
            <person name="Cros-Aarteil S."/>
            <person name="Calhoun S."/>
            <person name="Haridas S."/>
            <person name="Kuo A."/>
            <person name="Mondo S."/>
            <person name="Pangilinan J."/>
            <person name="Riley R."/>
            <person name="LaButti K."/>
            <person name="Andreopoulos B."/>
            <person name="Lipzen A."/>
            <person name="Chen C."/>
            <person name="Yan M."/>
            <person name="Daum C."/>
            <person name="Ng V."/>
            <person name="Clum A."/>
            <person name="Steindorff A."/>
            <person name="Ohm R.A."/>
            <person name="Martin F."/>
            <person name="Silar P."/>
            <person name="Natvig D.O."/>
            <person name="Lalanne C."/>
            <person name="Gautier V."/>
            <person name="Ament-Velasquez S.L."/>
            <person name="Kruys A."/>
            <person name="Hutchinson M.I."/>
            <person name="Powell A.J."/>
            <person name="Barry K."/>
            <person name="Miller A.N."/>
            <person name="Grigoriev I.V."/>
            <person name="Debuchy R."/>
            <person name="Gladieux P."/>
            <person name="Hiltunen Thoren M."/>
            <person name="Johannesson H."/>
        </authorList>
    </citation>
    <scope>NUCLEOTIDE SEQUENCE</scope>
    <source>
        <strain evidence="2">CBS 118394</strain>
    </source>
</reference>
<comment type="caution">
    <text evidence="2">The sequence shown here is derived from an EMBL/GenBank/DDBJ whole genome shotgun (WGS) entry which is preliminary data.</text>
</comment>
<evidence type="ECO:0000256" key="1">
    <source>
        <dbReference type="SAM" id="MobiDB-lite"/>
    </source>
</evidence>
<dbReference type="InterPro" id="IPR008949">
    <property type="entry name" value="Isoprenoid_synthase_dom_sf"/>
</dbReference>
<dbReference type="EMBL" id="JAUEDM010000007">
    <property type="protein sequence ID" value="KAK3314245.1"/>
    <property type="molecule type" value="Genomic_DNA"/>
</dbReference>
<feature type="region of interest" description="Disordered" evidence="1">
    <location>
        <begin position="257"/>
        <end position="283"/>
    </location>
</feature>
<proteinExistence type="predicted"/>
<keyword evidence="3" id="KW-1185">Reference proteome</keyword>
<gene>
    <name evidence="2" type="ORF">B0H66DRAFT_375125</name>
</gene>
<organism evidence="2 3">
    <name type="scientific">Apodospora peruviana</name>
    <dbReference type="NCBI Taxonomy" id="516989"/>
    <lineage>
        <taxon>Eukaryota</taxon>
        <taxon>Fungi</taxon>
        <taxon>Dikarya</taxon>
        <taxon>Ascomycota</taxon>
        <taxon>Pezizomycotina</taxon>
        <taxon>Sordariomycetes</taxon>
        <taxon>Sordariomycetidae</taxon>
        <taxon>Sordariales</taxon>
        <taxon>Lasiosphaeriaceae</taxon>
        <taxon>Apodospora</taxon>
    </lineage>
</organism>
<dbReference type="SUPFAM" id="SSF48576">
    <property type="entry name" value="Terpenoid synthases"/>
    <property type="match status" value="2"/>
</dbReference>
<evidence type="ECO:0000313" key="2">
    <source>
        <dbReference type="EMBL" id="KAK3314245.1"/>
    </source>
</evidence>